<dbReference type="InterPro" id="IPR012836">
    <property type="entry name" value="FlgF"/>
</dbReference>
<accession>A0A517QPN5</accession>
<dbReference type="NCBIfam" id="TIGR03506">
    <property type="entry name" value="FlgEFG_subfam"/>
    <property type="match status" value="2"/>
</dbReference>
<dbReference type="InterPro" id="IPR010930">
    <property type="entry name" value="Flg_bb/hook_C_dom"/>
</dbReference>
<evidence type="ECO:0000313" key="11">
    <source>
        <dbReference type="Proteomes" id="UP000315724"/>
    </source>
</evidence>
<dbReference type="PANTHER" id="PTHR30435">
    <property type="entry name" value="FLAGELLAR PROTEIN"/>
    <property type="match status" value="1"/>
</dbReference>
<dbReference type="Proteomes" id="UP000315724">
    <property type="component" value="Chromosome"/>
</dbReference>
<evidence type="ECO:0000259" key="9">
    <source>
        <dbReference type="Pfam" id="PF22692"/>
    </source>
</evidence>
<dbReference type="PANTHER" id="PTHR30435:SF19">
    <property type="entry name" value="FLAGELLAR BASAL-BODY ROD PROTEIN FLGG"/>
    <property type="match status" value="1"/>
</dbReference>
<dbReference type="OrthoDB" id="9804559at2"/>
<reference evidence="10 11" key="1">
    <citation type="submission" date="2019-02" db="EMBL/GenBank/DDBJ databases">
        <title>Deep-cultivation of Planctomycetes and their phenomic and genomic characterization uncovers novel biology.</title>
        <authorList>
            <person name="Wiegand S."/>
            <person name="Jogler M."/>
            <person name="Boedeker C."/>
            <person name="Pinto D."/>
            <person name="Vollmers J."/>
            <person name="Rivas-Marin E."/>
            <person name="Kohn T."/>
            <person name="Peeters S.H."/>
            <person name="Heuer A."/>
            <person name="Rast P."/>
            <person name="Oberbeckmann S."/>
            <person name="Bunk B."/>
            <person name="Jeske O."/>
            <person name="Meyerdierks A."/>
            <person name="Storesund J.E."/>
            <person name="Kallscheuer N."/>
            <person name="Luecker S."/>
            <person name="Lage O.M."/>
            <person name="Pohl T."/>
            <person name="Merkel B.J."/>
            <person name="Hornburger P."/>
            <person name="Mueller R.-W."/>
            <person name="Bruemmer F."/>
            <person name="Labrenz M."/>
            <person name="Spormann A.M."/>
            <person name="Op den Camp H."/>
            <person name="Overmann J."/>
            <person name="Amann R."/>
            <person name="Jetten M.S.M."/>
            <person name="Mascher T."/>
            <person name="Medema M.H."/>
            <person name="Devos D.P."/>
            <person name="Kaster A.-K."/>
            <person name="Ovreas L."/>
            <person name="Rohde M."/>
            <person name="Galperin M.Y."/>
            <person name="Jogler C."/>
        </authorList>
    </citation>
    <scope>NUCLEOTIDE SEQUENCE [LARGE SCALE GENOMIC DNA]</scope>
    <source>
        <strain evidence="10 11">Mal48</strain>
    </source>
</reference>
<dbReference type="GO" id="GO:0071978">
    <property type="term" value="P:bacterial-type flagellum-dependent swarming motility"/>
    <property type="evidence" value="ECO:0007669"/>
    <property type="project" value="TreeGrafter"/>
</dbReference>
<dbReference type="KEGG" id="tpol:Mal48_28340"/>
<keyword evidence="4 6" id="KW-0975">Bacterial flagellum</keyword>
<keyword evidence="11" id="KW-1185">Reference proteome</keyword>
<keyword evidence="10" id="KW-0282">Flagellum</keyword>
<dbReference type="InterPro" id="IPR037925">
    <property type="entry name" value="FlgE/F/G-like"/>
</dbReference>
<feature type="domain" description="Flagellar basal body rod protein N-terminal" evidence="7">
    <location>
        <begin position="5"/>
        <end position="35"/>
    </location>
</feature>
<evidence type="ECO:0000256" key="2">
    <source>
        <dbReference type="ARBA" id="ARBA00009677"/>
    </source>
</evidence>
<keyword evidence="10" id="KW-0966">Cell projection</keyword>
<proteinExistence type="inferred from homology"/>
<feature type="domain" description="Flagellar hook protein FlgE/F/G-like D1" evidence="9">
    <location>
        <begin position="96"/>
        <end position="160"/>
    </location>
</feature>
<evidence type="ECO:0000259" key="8">
    <source>
        <dbReference type="Pfam" id="PF06429"/>
    </source>
</evidence>
<dbReference type="InterPro" id="IPR020013">
    <property type="entry name" value="Flagellar_FlgE/F/G"/>
</dbReference>
<keyword evidence="10" id="KW-0969">Cilium</keyword>
<dbReference type="Pfam" id="PF00460">
    <property type="entry name" value="Flg_bb_rod"/>
    <property type="match status" value="1"/>
</dbReference>
<dbReference type="AlphaFoldDB" id="A0A517QPN5"/>
<dbReference type="InterPro" id="IPR053967">
    <property type="entry name" value="LlgE_F_G-like_D1"/>
</dbReference>
<dbReference type="Pfam" id="PF06429">
    <property type="entry name" value="Flg_bbr_C"/>
    <property type="match status" value="1"/>
</dbReference>
<comment type="subcellular location">
    <subcellularLocation>
        <location evidence="1 6">Bacterial flagellum basal body</location>
    </subcellularLocation>
</comment>
<sequence length="265" mass="27785">MLRGLYTSAIGMKAQELLLDNTANNLANVNTTGFKRSHLDFADLLYSTLQQPGTEVAAGQVAPTGLQIGSGVRATGTTKVFTPGTFEQTGNSLDVAIEGDGFFKVQLPNGEVRYTRDGAFRLDNNGQLVTTNGYLLDAGITVQDGISITKLNIGEDGTVSGVLEGSPQSAVQLGQLQLARFLNPAGLSSEGGNLYAATPASGNEVLSNPGDEGVGILRQGFLEGSNVEVVTELISLISAQRAYEINSRAIRAGDEMLSTTSDIVR</sequence>
<evidence type="ECO:0000256" key="3">
    <source>
        <dbReference type="ARBA" id="ARBA00017948"/>
    </source>
</evidence>
<organism evidence="10 11">
    <name type="scientific">Thalassoglobus polymorphus</name>
    <dbReference type="NCBI Taxonomy" id="2527994"/>
    <lineage>
        <taxon>Bacteria</taxon>
        <taxon>Pseudomonadati</taxon>
        <taxon>Planctomycetota</taxon>
        <taxon>Planctomycetia</taxon>
        <taxon>Planctomycetales</taxon>
        <taxon>Planctomycetaceae</taxon>
        <taxon>Thalassoglobus</taxon>
    </lineage>
</organism>
<protein>
    <recommendedName>
        <fullName evidence="3 5">Flagellar basal-body rod protein FlgG</fullName>
    </recommendedName>
</protein>
<dbReference type="InterPro" id="IPR001444">
    <property type="entry name" value="Flag_bb_rod_N"/>
</dbReference>
<dbReference type="SUPFAM" id="SSF117143">
    <property type="entry name" value="Flagellar hook protein flgE"/>
    <property type="match status" value="1"/>
</dbReference>
<comment type="similarity">
    <text evidence="2 6">Belongs to the flagella basal body rod proteins family.</text>
</comment>
<dbReference type="InterPro" id="IPR012834">
    <property type="entry name" value="FlgG_G_neg"/>
</dbReference>
<dbReference type="GO" id="GO:0009426">
    <property type="term" value="C:bacterial-type flagellum basal body, distal rod"/>
    <property type="evidence" value="ECO:0007669"/>
    <property type="project" value="UniProtKB-UniRule"/>
</dbReference>
<evidence type="ECO:0000256" key="5">
    <source>
        <dbReference type="NCBIfam" id="TIGR02488"/>
    </source>
</evidence>
<gene>
    <name evidence="10" type="primary">flgG_2</name>
    <name evidence="10" type="ORF">Mal48_28340</name>
</gene>
<dbReference type="Pfam" id="PF22692">
    <property type="entry name" value="LlgE_F_G_D1"/>
    <property type="match status" value="1"/>
</dbReference>
<dbReference type="NCBIfam" id="TIGR02490">
    <property type="entry name" value="flgF"/>
    <property type="match status" value="1"/>
</dbReference>
<name>A0A517QPN5_9PLAN</name>
<evidence type="ECO:0000256" key="4">
    <source>
        <dbReference type="ARBA" id="ARBA00023143"/>
    </source>
</evidence>
<evidence type="ECO:0000259" key="7">
    <source>
        <dbReference type="Pfam" id="PF00460"/>
    </source>
</evidence>
<evidence type="ECO:0000256" key="1">
    <source>
        <dbReference type="ARBA" id="ARBA00004117"/>
    </source>
</evidence>
<evidence type="ECO:0000313" key="10">
    <source>
        <dbReference type="EMBL" id="QDT33581.1"/>
    </source>
</evidence>
<dbReference type="NCBIfam" id="TIGR02488">
    <property type="entry name" value="flgG_G_neg"/>
    <property type="match status" value="1"/>
</dbReference>
<evidence type="ECO:0000256" key="6">
    <source>
        <dbReference type="RuleBase" id="RU362116"/>
    </source>
</evidence>
<dbReference type="RefSeq" id="WP_145200081.1">
    <property type="nucleotide sequence ID" value="NZ_CP036267.1"/>
</dbReference>
<feature type="domain" description="Flagellar basal-body/hook protein C-terminal" evidence="8">
    <location>
        <begin position="218"/>
        <end position="262"/>
    </location>
</feature>
<dbReference type="EMBL" id="CP036267">
    <property type="protein sequence ID" value="QDT33581.1"/>
    <property type="molecule type" value="Genomic_DNA"/>
</dbReference>